<reference evidence="2" key="1">
    <citation type="journal article" date="2022" name="Mol. Ecol. Resour.">
        <title>The genomes of chicory, endive, great burdock and yacon provide insights into Asteraceae palaeo-polyploidization history and plant inulin production.</title>
        <authorList>
            <person name="Fan W."/>
            <person name="Wang S."/>
            <person name="Wang H."/>
            <person name="Wang A."/>
            <person name="Jiang F."/>
            <person name="Liu H."/>
            <person name="Zhao H."/>
            <person name="Xu D."/>
            <person name="Zhang Y."/>
        </authorList>
    </citation>
    <scope>NUCLEOTIDE SEQUENCE [LARGE SCALE GENOMIC DNA]</scope>
    <source>
        <strain evidence="2">cv. Punajuju</strain>
    </source>
</reference>
<comment type="caution">
    <text evidence="1">The sequence shown here is derived from an EMBL/GenBank/DDBJ whole genome shotgun (WGS) entry which is preliminary data.</text>
</comment>
<protein>
    <submittedName>
        <fullName evidence="1">Uncharacterized protein</fullName>
    </submittedName>
</protein>
<accession>A0ACB9BLY5</accession>
<dbReference type="Proteomes" id="UP001055811">
    <property type="component" value="Linkage Group LG06"/>
</dbReference>
<sequence length="79" mass="9214">MLFRFRFLYILMPFPMIDIHLIKYPTFIQIEKADYRCPPWFSSGAKTLLSRILDPNPKTMKLQGDKTGRKGHLAVATEV</sequence>
<dbReference type="EMBL" id="CM042014">
    <property type="protein sequence ID" value="KAI3723043.1"/>
    <property type="molecule type" value="Genomic_DNA"/>
</dbReference>
<name>A0ACB9BLY5_CICIN</name>
<proteinExistence type="predicted"/>
<evidence type="ECO:0000313" key="2">
    <source>
        <dbReference type="Proteomes" id="UP001055811"/>
    </source>
</evidence>
<evidence type="ECO:0000313" key="1">
    <source>
        <dbReference type="EMBL" id="KAI3723043.1"/>
    </source>
</evidence>
<gene>
    <name evidence="1" type="ORF">L2E82_34353</name>
</gene>
<keyword evidence="2" id="KW-1185">Reference proteome</keyword>
<reference evidence="1 2" key="2">
    <citation type="journal article" date="2022" name="Mol. Ecol. Resour.">
        <title>The genomes of chicory, endive, great burdock and yacon provide insights into Asteraceae paleo-polyploidization history and plant inulin production.</title>
        <authorList>
            <person name="Fan W."/>
            <person name="Wang S."/>
            <person name="Wang H."/>
            <person name="Wang A."/>
            <person name="Jiang F."/>
            <person name="Liu H."/>
            <person name="Zhao H."/>
            <person name="Xu D."/>
            <person name="Zhang Y."/>
        </authorList>
    </citation>
    <scope>NUCLEOTIDE SEQUENCE [LARGE SCALE GENOMIC DNA]</scope>
    <source>
        <strain evidence="2">cv. Punajuju</strain>
        <tissue evidence="1">Leaves</tissue>
    </source>
</reference>
<organism evidence="1 2">
    <name type="scientific">Cichorium intybus</name>
    <name type="common">Chicory</name>
    <dbReference type="NCBI Taxonomy" id="13427"/>
    <lineage>
        <taxon>Eukaryota</taxon>
        <taxon>Viridiplantae</taxon>
        <taxon>Streptophyta</taxon>
        <taxon>Embryophyta</taxon>
        <taxon>Tracheophyta</taxon>
        <taxon>Spermatophyta</taxon>
        <taxon>Magnoliopsida</taxon>
        <taxon>eudicotyledons</taxon>
        <taxon>Gunneridae</taxon>
        <taxon>Pentapetalae</taxon>
        <taxon>asterids</taxon>
        <taxon>campanulids</taxon>
        <taxon>Asterales</taxon>
        <taxon>Asteraceae</taxon>
        <taxon>Cichorioideae</taxon>
        <taxon>Cichorieae</taxon>
        <taxon>Cichoriinae</taxon>
        <taxon>Cichorium</taxon>
    </lineage>
</organism>